<keyword evidence="4" id="KW-1185">Reference proteome</keyword>
<protein>
    <recommendedName>
        <fullName evidence="5">Transmembrane protein</fullName>
    </recommendedName>
</protein>
<evidence type="ECO:0000256" key="1">
    <source>
        <dbReference type="SAM" id="MobiDB-lite"/>
    </source>
</evidence>
<feature type="transmembrane region" description="Helical" evidence="2">
    <location>
        <begin position="42"/>
        <end position="71"/>
    </location>
</feature>
<dbReference type="EMBL" id="JAYWIO010000002">
    <property type="protein sequence ID" value="KAK7283593.1"/>
    <property type="molecule type" value="Genomic_DNA"/>
</dbReference>
<sequence length="77" mass="8111">MKRRPQASGCYFSSPPAINIDPPPNMSSTFTPLPATVTPPPFILIVAILIHLAIILIVCVGTILHVGFLIAGPCDSS</sequence>
<keyword evidence="2" id="KW-0472">Membrane</keyword>
<evidence type="ECO:0000313" key="4">
    <source>
        <dbReference type="Proteomes" id="UP001372338"/>
    </source>
</evidence>
<evidence type="ECO:0008006" key="5">
    <source>
        <dbReference type="Google" id="ProtNLM"/>
    </source>
</evidence>
<dbReference type="Proteomes" id="UP001372338">
    <property type="component" value="Unassembled WGS sequence"/>
</dbReference>
<comment type="caution">
    <text evidence="3">The sequence shown here is derived from an EMBL/GenBank/DDBJ whole genome shotgun (WGS) entry which is preliminary data.</text>
</comment>
<gene>
    <name evidence="3" type="ORF">RIF29_13213</name>
</gene>
<organism evidence="3 4">
    <name type="scientific">Crotalaria pallida</name>
    <name type="common">Smooth rattlebox</name>
    <name type="synonym">Crotalaria striata</name>
    <dbReference type="NCBI Taxonomy" id="3830"/>
    <lineage>
        <taxon>Eukaryota</taxon>
        <taxon>Viridiplantae</taxon>
        <taxon>Streptophyta</taxon>
        <taxon>Embryophyta</taxon>
        <taxon>Tracheophyta</taxon>
        <taxon>Spermatophyta</taxon>
        <taxon>Magnoliopsida</taxon>
        <taxon>eudicotyledons</taxon>
        <taxon>Gunneridae</taxon>
        <taxon>Pentapetalae</taxon>
        <taxon>rosids</taxon>
        <taxon>fabids</taxon>
        <taxon>Fabales</taxon>
        <taxon>Fabaceae</taxon>
        <taxon>Papilionoideae</taxon>
        <taxon>50 kb inversion clade</taxon>
        <taxon>genistoids sensu lato</taxon>
        <taxon>core genistoids</taxon>
        <taxon>Crotalarieae</taxon>
        <taxon>Crotalaria</taxon>
    </lineage>
</organism>
<accession>A0AAN9P1Q7</accession>
<name>A0AAN9P1Q7_CROPI</name>
<dbReference type="AlphaFoldDB" id="A0AAN9P1Q7"/>
<reference evidence="3 4" key="1">
    <citation type="submission" date="2024-01" db="EMBL/GenBank/DDBJ databases">
        <title>The genomes of 5 underutilized Papilionoideae crops provide insights into root nodulation and disease resistanc.</title>
        <authorList>
            <person name="Yuan L."/>
        </authorList>
    </citation>
    <scope>NUCLEOTIDE SEQUENCE [LARGE SCALE GENOMIC DNA]</scope>
    <source>
        <strain evidence="3">ZHUSHIDOU_FW_LH</strain>
        <tissue evidence="3">Leaf</tissue>
    </source>
</reference>
<feature type="region of interest" description="Disordered" evidence="1">
    <location>
        <begin position="1"/>
        <end position="23"/>
    </location>
</feature>
<keyword evidence="2" id="KW-0812">Transmembrane</keyword>
<evidence type="ECO:0000313" key="3">
    <source>
        <dbReference type="EMBL" id="KAK7283593.1"/>
    </source>
</evidence>
<keyword evidence="2" id="KW-1133">Transmembrane helix</keyword>
<proteinExistence type="predicted"/>
<evidence type="ECO:0000256" key="2">
    <source>
        <dbReference type="SAM" id="Phobius"/>
    </source>
</evidence>